<dbReference type="RefSeq" id="WP_168721859.1">
    <property type="nucleotide sequence ID" value="NZ_JAAXPN010000003.1"/>
</dbReference>
<keyword evidence="1" id="KW-1133">Transmembrane helix</keyword>
<keyword evidence="1" id="KW-0812">Transmembrane</keyword>
<gene>
    <name evidence="2" type="ORF">HF964_04465</name>
</gene>
<feature type="transmembrane region" description="Helical" evidence="1">
    <location>
        <begin position="93"/>
        <end position="111"/>
    </location>
</feature>
<evidence type="ECO:0000313" key="3">
    <source>
        <dbReference type="Proteomes" id="UP000549765"/>
    </source>
</evidence>
<proteinExistence type="predicted"/>
<sequence>MKRLGIMSVYFVLSLVLVTLVPPLVSVAPVHDVIELIFGYENNHIYLALVSSLIFLFDYLTILIPLLDLVVLHQFIHFRQVSRARILQAAVKYIAPYFILFMLLKLYILKFVDTPQIFLTIGIYGMLWLVLIYSAVKEQKQTIWLVILAVLLTVRILMANVFY</sequence>
<dbReference type="EMBL" id="JAAXPN010000003">
    <property type="protein sequence ID" value="NKZ24064.1"/>
    <property type="molecule type" value="Genomic_DNA"/>
</dbReference>
<evidence type="ECO:0000313" key="2">
    <source>
        <dbReference type="EMBL" id="NKZ24064.1"/>
    </source>
</evidence>
<dbReference type="Proteomes" id="UP000549765">
    <property type="component" value="Unassembled WGS sequence"/>
</dbReference>
<feature type="transmembrane region" description="Helical" evidence="1">
    <location>
        <begin position="143"/>
        <end position="162"/>
    </location>
</feature>
<name>A0A7X6S2H4_9LACO</name>
<dbReference type="AlphaFoldDB" id="A0A7X6S2H4"/>
<comment type="caution">
    <text evidence="2">The sequence shown here is derived from an EMBL/GenBank/DDBJ whole genome shotgun (WGS) entry which is preliminary data.</text>
</comment>
<accession>A0A7X6S2H4</accession>
<evidence type="ECO:0000256" key="1">
    <source>
        <dbReference type="SAM" id="Phobius"/>
    </source>
</evidence>
<organism evidence="2 3">
    <name type="scientific">Periweissella fabalis</name>
    <dbReference type="NCBI Taxonomy" id="1070421"/>
    <lineage>
        <taxon>Bacteria</taxon>
        <taxon>Bacillati</taxon>
        <taxon>Bacillota</taxon>
        <taxon>Bacilli</taxon>
        <taxon>Lactobacillales</taxon>
        <taxon>Lactobacillaceae</taxon>
        <taxon>Periweissella</taxon>
    </lineage>
</organism>
<feature type="transmembrane region" description="Helical" evidence="1">
    <location>
        <begin position="7"/>
        <end position="25"/>
    </location>
</feature>
<protein>
    <submittedName>
        <fullName evidence="2">Uncharacterized protein</fullName>
    </submittedName>
</protein>
<feature type="transmembrane region" description="Helical" evidence="1">
    <location>
        <begin position="117"/>
        <end position="136"/>
    </location>
</feature>
<keyword evidence="3" id="KW-1185">Reference proteome</keyword>
<keyword evidence="1" id="KW-0472">Membrane</keyword>
<reference evidence="2 3" key="1">
    <citation type="submission" date="2020-04" db="EMBL/GenBank/DDBJ databases">
        <title>MicrobeNet Type strains.</title>
        <authorList>
            <person name="Nicholson A.C."/>
        </authorList>
    </citation>
    <scope>NUCLEOTIDE SEQUENCE [LARGE SCALE GENOMIC DNA]</scope>
    <source>
        <strain evidence="2 3">CCUG 61472</strain>
    </source>
</reference>
<feature type="transmembrane region" description="Helical" evidence="1">
    <location>
        <begin position="45"/>
        <end position="72"/>
    </location>
</feature>